<proteinExistence type="predicted"/>
<feature type="chain" id="PRO_5018091354" description="Outer membrane protein beta-barrel domain-containing protein" evidence="1">
    <location>
        <begin position="20"/>
        <end position="176"/>
    </location>
</feature>
<evidence type="ECO:0008006" key="4">
    <source>
        <dbReference type="Google" id="ProtNLM"/>
    </source>
</evidence>
<evidence type="ECO:0000313" key="2">
    <source>
        <dbReference type="EMBL" id="RNI34802.1"/>
    </source>
</evidence>
<name>A0A3M9NAG6_9BACT</name>
<organism evidence="2 3">
    <name type="scientific">Hanamia caeni</name>
    <dbReference type="NCBI Taxonomy" id="2294116"/>
    <lineage>
        <taxon>Bacteria</taxon>
        <taxon>Pseudomonadati</taxon>
        <taxon>Bacteroidota</taxon>
        <taxon>Chitinophagia</taxon>
        <taxon>Chitinophagales</taxon>
        <taxon>Chitinophagaceae</taxon>
        <taxon>Hanamia</taxon>
    </lineage>
</organism>
<protein>
    <recommendedName>
        <fullName evidence="4">Outer membrane protein beta-barrel domain-containing protein</fullName>
    </recommendedName>
</protein>
<dbReference type="AlphaFoldDB" id="A0A3M9NAG6"/>
<evidence type="ECO:0000256" key="1">
    <source>
        <dbReference type="SAM" id="SignalP"/>
    </source>
</evidence>
<dbReference type="EMBL" id="RJJR01000012">
    <property type="protein sequence ID" value="RNI34802.1"/>
    <property type="molecule type" value="Genomic_DNA"/>
</dbReference>
<dbReference type="RefSeq" id="WP_123121358.1">
    <property type="nucleotide sequence ID" value="NZ_RJJR01000012.1"/>
</dbReference>
<keyword evidence="1" id="KW-0732">Signal</keyword>
<gene>
    <name evidence="2" type="ORF">EFY79_14025</name>
</gene>
<dbReference type="Proteomes" id="UP000267223">
    <property type="component" value="Unassembled WGS sequence"/>
</dbReference>
<comment type="caution">
    <text evidence="2">The sequence shown here is derived from an EMBL/GenBank/DDBJ whole genome shotgun (WGS) entry which is preliminary data.</text>
</comment>
<feature type="signal peptide" evidence="1">
    <location>
        <begin position="1"/>
        <end position="19"/>
    </location>
</feature>
<keyword evidence="3" id="KW-1185">Reference proteome</keyword>
<dbReference type="OrthoDB" id="657299at2"/>
<reference evidence="2 3" key="1">
    <citation type="submission" date="2018-11" db="EMBL/GenBank/DDBJ databases">
        <title>Draft genome sequence of Ferruginibacter sp. BO-59.</title>
        <authorList>
            <person name="Im W.T."/>
        </authorList>
    </citation>
    <scope>NUCLEOTIDE SEQUENCE [LARGE SCALE GENOMIC DNA]</scope>
    <source>
        <strain evidence="2 3">BO-59</strain>
    </source>
</reference>
<evidence type="ECO:0000313" key="3">
    <source>
        <dbReference type="Proteomes" id="UP000267223"/>
    </source>
</evidence>
<accession>A0A3M9NAG6</accession>
<sequence length="176" mass="18657">MKNVLILLVVLFVASSAFSQRKERRGDNRFGIGPAIGFATSNPLKNDPENKGWGLGAGGMVQLEHFFRGSLSAVAQAGLISFTGRSSGASVKNKAYTTIPIRVGANGYVGNLHLGAQIGVGLNSFGGENKTAFAYSPQIGYNFSRNDLPLDFTLSYDGYAGHGGFSAFLFKLSLIL</sequence>